<gene>
    <name evidence="1" type="ORF">TSUD_12620</name>
</gene>
<dbReference type="OrthoDB" id="10348881at2759"/>
<dbReference type="AlphaFoldDB" id="A0A2Z6PL03"/>
<evidence type="ECO:0000313" key="1">
    <source>
        <dbReference type="EMBL" id="GAU51595.1"/>
    </source>
</evidence>
<dbReference type="EMBL" id="DF975264">
    <property type="protein sequence ID" value="GAU51595.1"/>
    <property type="molecule type" value="Genomic_DNA"/>
</dbReference>
<reference evidence="2" key="1">
    <citation type="journal article" date="2017" name="Front. Plant Sci.">
        <title>Climate Clever Clovers: New Paradigm to Reduce the Environmental Footprint of Ruminants by Breeding Low Methanogenic Forages Utilizing Haplotype Variation.</title>
        <authorList>
            <person name="Kaur P."/>
            <person name="Appels R."/>
            <person name="Bayer P.E."/>
            <person name="Keeble-Gagnere G."/>
            <person name="Wang J."/>
            <person name="Hirakawa H."/>
            <person name="Shirasawa K."/>
            <person name="Vercoe P."/>
            <person name="Stefanova K."/>
            <person name="Durmic Z."/>
            <person name="Nichols P."/>
            <person name="Revell C."/>
            <person name="Isobe S.N."/>
            <person name="Edwards D."/>
            <person name="Erskine W."/>
        </authorList>
    </citation>
    <scope>NUCLEOTIDE SEQUENCE [LARGE SCALE GENOMIC DNA]</scope>
    <source>
        <strain evidence="2">cv. Daliak</strain>
    </source>
</reference>
<protein>
    <submittedName>
        <fullName evidence="1">Uncharacterized protein</fullName>
    </submittedName>
</protein>
<keyword evidence="2" id="KW-1185">Reference proteome</keyword>
<accession>A0A2Z6PL03</accession>
<dbReference type="Proteomes" id="UP000242715">
    <property type="component" value="Unassembled WGS sequence"/>
</dbReference>
<proteinExistence type="predicted"/>
<organism evidence="1 2">
    <name type="scientific">Trifolium subterraneum</name>
    <name type="common">Subterranean clover</name>
    <dbReference type="NCBI Taxonomy" id="3900"/>
    <lineage>
        <taxon>Eukaryota</taxon>
        <taxon>Viridiplantae</taxon>
        <taxon>Streptophyta</taxon>
        <taxon>Embryophyta</taxon>
        <taxon>Tracheophyta</taxon>
        <taxon>Spermatophyta</taxon>
        <taxon>Magnoliopsida</taxon>
        <taxon>eudicotyledons</taxon>
        <taxon>Gunneridae</taxon>
        <taxon>Pentapetalae</taxon>
        <taxon>rosids</taxon>
        <taxon>fabids</taxon>
        <taxon>Fabales</taxon>
        <taxon>Fabaceae</taxon>
        <taxon>Papilionoideae</taxon>
        <taxon>50 kb inversion clade</taxon>
        <taxon>NPAAA clade</taxon>
        <taxon>Hologalegina</taxon>
        <taxon>IRL clade</taxon>
        <taxon>Trifolieae</taxon>
        <taxon>Trifolium</taxon>
    </lineage>
</organism>
<name>A0A2Z6PL03_TRISU</name>
<sequence>MAQIAFDIIYCLASKEICVMLRLVFLGLYVLAEDRNCSVEDVAYWSEGVWHWNMSWRCALWRLEEPDRAELIQLLDRISPNARLRISGFGCWIRIALVRRGLLDPRQERWSCLLLQRR</sequence>
<evidence type="ECO:0000313" key="2">
    <source>
        <dbReference type="Proteomes" id="UP000242715"/>
    </source>
</evidence>